<dbReference type="Pfam" id="PF02687">
    <property type="entry name" value="FtsX"/>
    <property type="match status" value="1"/>
</dbReference>
<feature type="transmembrane region" description="Helical" evidence="6">
    <location>
        <begin position="281"/>
        <end position="302"/>
    </location>
</feature>
<dbReference type="AlphaFoldDB" id="A0A179T1W4"/>
<keyword evidence="6" id="KW-0813">Transport</keyword>
<evidence type="ECO:0000313" key="8">
    <source>
        <dbReference type="EMBL" id="OAS87905.1"/>
    </source>
</evidence>
<keyword evidence="3 6" id="KW-0812">Transmembrane</keyword>
<feature type="transmembrane region" description="Helical" evidence="6">
    <location>
        <begin position="605"/>
        <end position="623"/>
    </location>
</feature>
<evidence type="ECO:0000256" key="1">
    <source>
        <dbReference type="ARBA" id="ARBA00004651"/>
    </source>
</evidence>
<feature type="transmembrane region" description="Helical" evidence="6">
    <location>
        <begin position="151"/>
        <end position="174"/>
    </location>
</feature>
<gene>
    <name evidence="8" type="ORF">A6K24_17780</name>
</gene>
<dbReference type="PANTHER" id="PTHR46795">
    <property type="entry name" value="ABC TRANSPORTER PERMEASE-RELATED-RELATED"/>
    <property type="match status" value="1"/>
</dbReference>
<dbReference type="Proteomes" id="UP000078534">
    <property type="component" value="Unassembled WGS sequence"/>
</dbReference>
<feature type="transmembrane region" description="Helical" evidence="6">
    <location>
        <begin position="100"/>
        <end position="131"/>
    </location>
</feature>
<feature type="transmembrane region" description="Helical" evidence="6">
    <location>
        <begin position="226"/>
        <end position="252"/>
    </location>
</feature>
<feature type="transmembrane region" description="Helical" evidence="6">
    <location>
        <begin position="512"/>
        <end position="537"/>
    </location>
</feature>
<dbReference type="RefSeq" id="WP_066328957.1">
    <property type="nucleotide sequence ID" value="NZ_LWSG01000006.1"/>
</dbReference>
<dbReference type="EMBL" id="LWSG01000006">
    <property type="protein sequence ID" value="OAS87905.1"/>
    <property type="molecule type" value="Genomic_DNA"/>
</dbReference>
<dbReference type="PIRSF" id="PIRSF018968">
    <property type="entry name" value="ABC_permease_BceB"/>
    <property type="match status" value="1"/>
</dbReference>
<evidence type="ECO:0000256" key="2">
    <source>
        <dbReference type="ARBA" id="ARBA00022475"/>
    </source>
</evidence>
<keyword evidence="2 6" id="KW-1003">Cell membrane</keyword>
<keyword evidence="9" id="KW-1185">Reference proteome</keyword>
<protein>
    <recommendedName>
        <fullName evidence="7">ABC3 transporter permease C-terminal domain-containing protein</fullName>
    </recommendedName>
</protein>
<dbReference type="GO" id="GO:0005886">
    <property type="term" value="C:plasma membrane"/>
    <property type="evidence" value="ECO:0007669"/>
    <property type="project" value="UniProtKB-SubCell"/>
</dbReference>
<sequence length="636" mass="73075">MTFPQFAYRNVIRNKRTYAAYFLSSSFSVMIFFVYALFIFHPDIQKGVTNSVAVQLMTAAELIMYFFSFFFVFYSVGTFLKTRKREFGILMMHGMTRRQLNWLVFLENMLIGIGAVIVGIGSGLIIGKLFLMISSVMLNIKSLSFHLSYQALILTIVAFLLLFLCISLFTTILVGTNKLIDLFQAGQKPKKDLKVSSFLSFGAAVLLFTSYYLSATTTMESLLYRMLPVIGMTIVGTFFFYTQLSVFIIKWLQKKKRIFRKKTNMITISNLAYRMKDNARMFFMVTIVSTVAFCAVGTLASMNVINKQFEVDYPAAISYVAKDEQLAHQQNVQQIESELNENKFTFSTLQFPIIYVEVVSASDRSSPEKLPVISFSDYKMVALLAGFEFHEKPPANNKVLGMTTHRFENDIGKYTYTLGQNNIKVQRNDFTEHVVIPRELVEDEGLIVNDDLFRKLQVDVKKELFTGFFIKDYKGTNGMLEGFVNEGKVMHEENKSYAMTVSGTLLYKQISLFNMMLFIALLIGAVFFIAAGSFLYFRLYADMDYDVRQYLTIMRVGLTDQELTKIVTQQLLLLFFIPIIVATIHSLFAFRALQSYFTLSIANETIVVLVCFFLAQLIYFFFIRKMYVRKLKKSLI</sequence>
<feature type="transmembrane region" description="Helical" evidence="6">
    <location>
        <begin position="195"/>
        <end position="214"/>
    </location>
</feature>
<dbReference type="STRING" id="152268.A6K24_17780"/>
<comment type="caution">
    <text evidence="8">The sequence shown here is derived from an EMBL/GenBank/DDBJ whole genome shotgun (WGS) entry which is preliminary data.</text>
</comment>
<evidence type="ECO:0000256" key="6">
    <source>
        <dbReference type="PIRNR" id="PIRNR018968"/>
    </source>
</evidence>
<dbReference type="GO" id="GO:0055085">
    <property type="term" value="P:transmembrane transport"/>
    <property type="evidence" value="ECO:0007669"/>
    <property type="project" value="UniProtKB-UniRule"/>
</dbReference>
<comment type="similarity">
    <text evidence="6">Belongs to the ABC-4 integral membrane protein family.</text>
</comment>
<name>A0A179T1W4_9BACI</name>
<evidence type="ECO:0000313" key="9">
    <source>
        <dbReference type="Proteomes" id="UP000078534"/>
    </source>
</evidence>
<organism evidence="8 9">
    <name type="scientific">Metabacillus litoralis</name>
    <dbReference type="NCBI Taxonomy" id="152268"/>
    <lineage>
        <taxon>Bacteria</taxon>
        <taxon>Bacillati</taxon>
        <taxon>Bacillota</taxon>
        <taxon>Bacilli</taxon>
        <taxon>Bacillales</taxon>
        <taxon>Bacillaceae</taxon>
        <taxon>Metabacillus</taxon>
    </lineage>
</organism>
<proteinExistence type="inferred from homology"/>
<dbReference type="InterPro" id="IPR027022">
    <property type="entry name" value="ABC_permease_BceB-typ"/>
</dbReference>
<feature type="transmembrane region" description="Helical" evidence="6">
    <location>
        <begin position="62"/>
        <end position="80"/>
    </location>
</feature>
<dbReference type="InterPro" id="IPR003838">
    <property type="entry name" value="ABC3_permease_C"/>
</dbReference>
<evidence type="ECO:0000256" key="5">
    <source>
        <dbReference type="ARBA" id="ARBA00023136"/>
    </source>
</evidence>
<evidence type="ECO:0000259" key="7">
    <source>
        <dbReference type="Pfam" id="PF02687"/>
    </source>
</evidence>
<feature type="transmembrane region" description="Helical" evidence="6">
    <location>
        <begin position="571"/>
        <end position="593"/>
    </location>
</feature>
<dbReference type="PANTHER" id="PTHR46795:SF2">
    <property type="entry name" value="ABC TRANSPORTER, PERMEASE PROTEIN"/>
    <property type="match status" value="1"/>
</dbReference>
<comment type="subcellular location">
    <subcellularLocation>
        <location evidence="1 6">Cell membrane</location>
        <topology evidence="1 6">Multi-pass membrane protein</topology>
    </subcellularLocation>
</comment>
<evidence type="ECO:0000256" key="3">
    <source>
        <dbReference type="ARBA" id="ARBA00022692"/>
    </source>
</evidence>
<dbReference type="OrthoDB" id="1937696at2"/>
<keyword evidence="4 6" id="KW-1133">Transmembrane helix</keyword>
<feature type="transmembrane region" description="Helical" evidence="6">
    <location>
        <begin position="20"/>
        <end position="42"/>
    </location>
</feature>
<keyword evidence="5 6" id="KW-0472">Membrane</keyword>
<reference evidence="9" key="1">
    <citation type="submission" date="2016-04" db="EMBL/GenBank/DDBJ databases">
        <authorList>
            <person name="Lyu Z."/>
            <person name="Lyu W."/>
        </authorList>
    </citation>
    <scope>NUCLEOTIDE SEQUENCE [LARGE SCALE GENOMIC DNA]</scope>
    <source>
        <strain evidence="9">C44</strain>
    </source>
</reference>
<feature type="domain" description="ABC3 transporter permease C-terminal" evidence="7">
    <location>
        <begin position="62"/>
        <end position="173"/>
    </location>
</feature>
<evidence type="ECO:0000256" key="4">
    <source>
        <dbReference type="ARBA" id="ARBA00022989"/>
    </source>
</evidence>
<accession>A0A179T1W4</accession>
<dbReference type="InterPro" id="IPR052536">
    <property type="entry name" value="ABC-4_Integral_Memb_Prot"/>
</dbReference>